<keyword evidence="6 8" id="KW-1015">Disulfide bond</keyword>
<protein>
    <submittedName>
        <fullName evidence="9">Uncharacterized protein</fullName>
    </submittedName>
</protein>
<evidence type="ECO:0000256" key="1">
    <source>
        <dbReference type="ARBA" id="ARBA00004167"/>
    </source>
</evidence>
<dbReference type="Pfam" id="PF00057">
    <property type="entry name" value="Ldl_recept_a"/>
    <property type="match status" value="1"/>
</dbReference>
<name>A0A815R9L2_9BILA</name>
<accession>A0A815R9L2</accession>
<dbReference type="SMART" id="SM00192">
    <property type="entry name" value="LDLa"/>
    <property type="match status" value="2"/>
</dbReference>
<dbReference type="SUPFAM" id="SSF57424">
    <property type="entry name" value="LDL receptor-like module"/>
    <property type="match status" value="1"/>
</dbReference>
<keyword evidence="5" id="KW-0472">Membrane</keyword>
<dbReference type="InterPro" id="IPR002172">
    <property type="entry name" value="LDrepeatLR_classA_rpt"/>
</dbReference>
<dbReference type="EMBL" id="CAJNOE010002192">
    <property type="protein sequence ID" value="CAF1472307.1"/>
    <property type="molecule type" value="Genomic_DNA"/>
</dbReference>
<dbReference type="Proteomes" id="UP000663860">
    <property type="component" value="Unassembled WGS sequence"/>
</dbReference>
<feature type="disulfide bond" evidence="8">
    <location>
        <begin position="428"/>
        <end position="440"/>
    </location>
</feature>
<dbReference type="FunFam" id="4.10.400.10:FF:000065">
    <property type="entry name" value="Transmembrane protease serine 7"/>
    <property type="match status" value="1"/>
</dbReference>
<dbReference type="PANTHER" id="PTHR24270:SF27">
    <property type="entry name" value="CD320 ANTIGEN"/>
    <property type="match status" value="1"/>
</dbReference>
<reference evidence="9" key="1">
    <citation type="submission" date="2021-02" db="EMBL/GenBank/DDBJ databases">
        <authorList>
            <person name="Nowell W R."/>
        </authorList>
    </citation>
    <scope>NUCLEOTIDE SEQUENCE</scope>
</reference>
<evidence type="ECO:0000256" key="2">
    <source>
        <dbReference type="ARBA" id="ARBA00022692"/>
    </source>
</evidence>
<evidence type="ECO:0000256" key="7">
    <source>
        <dbReference type="ARBA" id="ARBA00023180"/>
    </source>
</evidence>
<evidence type="ECO:0000256" key="5">
    <source>
        <dbReference type="ARBA" id="ARBA00023136"/>
    </source>
</evidence>
<evidence type="ECO:0000256" key="3">
    <source>
        <dbReference type="ARBA" id="ARBA00022737"/>
    </source>
</evidence>
<keyword evidence="4" id="KW-1133">Transmembrane helix</keyword>
<feature type="disulfide bond" evidence="8">
    <location>
        <begin position="435"/>
        <end position="453"/>
    </location>
</feature>
<organism evidence="9 10">
    <name type="scientific">Adineta steineri</name>
    <dbReference type="NCBI Taxonomy" id="433720"/>
    <lineage>
        <taxon>Eukaryota</taxon>
        <taxon>Metazoa</taxon>
        <taxon>Spiralia</taxon>
        <taxon>Gnathifera</taxon>
        <taxon>Rotifera</taxon>
        <taxon>Eurotatoria</taxon>
        <taxon>Bdelloidea</taxon>
        <taxon>Adinetida</taxon>
        <taxon>Adinetidae</taxon>
        <taxon>Adineta</taxon>
    </lineage>
</organism>
<evidence type="ECO:0000256" key="4">
    <source>
        <dbReference type="ARBA" id="ARBA00022989"/>
    </source>
</evidence>
<keyword evidence="7" id="KW-0325">Glycoprotein</keyword>
<keyword evidence="2" id="KW-0812">Transmembrane</keyword>
<evidence type="ECO:0000256" key="8">
    <source>
        <dbReference type="PROSITE-ProRule" id="PRU00124"/>
    </source>
</evidence>
<evidence type="ECO:0000313" key="9">
    <source>
        <dbReference type="EMBL" id="CAF1472307.1"/>
    </source>
</evidence>
<dbReference type="InterPro" id="IPR050685">
    <property type="entry name" value="LDLR"/>
</dbReference>
<dbReference type="PRINTS" id="PR00261">
    <property type="entry name" value="LDLRECEPTOR"/>
</dbReference>
<evidence type="ECO:0000313" key="10">
    <source>
        <dbReference type="Proteomes" id="UP000663860"/>
    </source>
</evidence>
<keyword evidence="3" id="KW-0677">Repeat</keyword>
<dbReference type="GO" id="GO:0016192">
    <property type="term" value="P:vesicle-mediated transport"/>
    <property type="evidence" value="ECO:0007669"/>
    <property type="project" value="UniProtKB-ARBA"/>
</dbReference>
<dbReference type="AlphaFoldDB" id="A0A815R9L2"/>
<comment type="caution">
    <text evidence="8">Lacks conserved residue(s) required for the propagation of feature annotation.</text>
</comment>
<dbReference type="PANTHER" id="PTHR24270">
    <property type="entry name" value="LOW-DENSITY LIPOPROTEIN RECEPTOR-RELATED"/>
    <property type="match status" value="1"/>
</dbReference>
<comment type="subcellular location">
    <subcellularLocation>
        <location evidence="1">Membrane</location>
        <topology evidence="1">Single-pass membrane protein</topology>
    </subcellularLocation>
</comment>
<gene>
    <name evidence="9" type="ORF">IZO911_LOCUS43529</name>
</gene>
<dbReference type="GO" id="GO:0005886">
    <property type="term" value="C:plasma membrane"/>
    <property type="evidence" value="ECO:0007669"/>
    <property type="project" value="TreeGrafter"/>
</dbReference>
<dbReference type="PROSITE" id="PS50068">
    <property type="entry name" value="LDLRA_2"/>
    <property type="match status" value="1"/>
</dbReference>
<dbReference type="CDD" id="cd00112">
    <property type="entry name" value="LDLa"/>
    <property type="match status" value="1"/>
</dbReference>
<dbReference type="Gene3D" id="4.10.400.10">
    <property type="entry name" value="Low-density Lipoprotein Receptor"/>
    <property type="match status" value="1"/>
</dbReference>
<evidence type="ECO:0000256" key="6">
    <source>
        <dbReference type="ARBA" id="ARBA00023157"/>
    </source>
</evidence>
<proteinExistence type="predicted"/>
<dbReference type="InterPro" id="IPR036055">
    <property type="entry name" value="LDL_receptor-like_sf"/>
</dbReference>
<comment type="caution">
    <text evidence="9">The sequence shown here is derived from an EMBL/GenBank/DDBJ whole genome shotgun (WGS) entry which is preliminary data.</text>
</comment>
<sequence>MCIAEDFWLDGENDCMDWSDEYFINFGHDCSFNPGAMECDEHSCLAHLYSCGDGECVRWETRMAFQRYAEAEKDCYTKRNLNFMCEFSPHRSAWTLESGLCLPDEGYDDPRYLAWDMMNESELTDDEKCQYLFRCLLSQDIELDCPCHYRNCIEMMMNVCPNNQYILYPPQGLIDSITHFWFDYTQSVKNANFEYLTLKGAVRCPGYFLQTRAELQVQAEIRFVERPNLLQYLCTIDNPEHVYRDSLSPHQYDKFCWNNSVTFNGRPYAVEPDICKYAGCLSQYRILDGLPDCFFAGDEKMTYQNYCTGNVGRHRFQCFDDQNRCFTLLTLGTGFAHCSNNYDETWFDTGIFLRERMPCEKDDLSHCDHLKAYIIQSSAKNTTNHSSFANVQPSKSSNRIRFRSYCDTFWDLKGHLDEMTSSCRHWICPNNQYQCRTGQCIPLIWVCDGEWDCADASDEEAIVLIKRWAGHNARLPGLLSQIEKCRQLYFRSPFSRICNTSFEVGCLRSGVENPLDIKSNRPCINLTQIGDEVEDCYNAYDEKNTCQSICAGSV</sequence>